<evidence type="ECO:0000313" key="2">
    <source>
        <dbReference type="EMBL" id="KAH3753388.1"/>
    </source>
</evidence>
<evidence type="ECO:0000256" key="1">
    <source>
        <dbReference type="SAM" id="MobiDB-lite"/>
    </source>
</evidence>
<dbReference type="EMBL" id="JAIWYP010000010">
    <property type="protein sequence ID" value="KAH3753388.1"/>
    <property type="molecule type" value="Genomic_DNA"/>
</dbReference>
<accession>A0A9D4DQJ5</accession>
<dbReference type="AlphaFoldDB" id="A0A9D4DQJ5"/>
<protein>
    <submittedName>
        <fullName evidence="2">Uncharacterized protein</fullName>
    </submittedName>
</protein>
<dbReference type="Proteomes" id="UP000828390">
    <property type="component" value="Unassembled WGS sequence"/>
</dbReference>
<proteinExistence type="predicted"/>
<comment type="caution">
    <text evidence="2">The sequence shown here is derived from an EMBL/GenBank/DDBJ whole genome shotgun (WGS) entry which is preliminary data.</text>
</comment>
<gene>
    <name evidence="2" type="ORF">DPMN_188024</name>
</gene>
<organism evidence="2 3">
    <name type="scientific">Dreissena polymorpha</name>
    <name type="common">Zebra mussel</name>
    <name type="synonym">Mytilus polymorpha</name>
    <dbReference type="NCBI Taxonomy" id="45954"/>
    <lineage>
        <taxon>Eukaryota</taxon>
        <taxon>Metazoa</taxon>
        <taxon>Spiralia</taxon>
        <taxon>Lophotrochozoa</taxon>
        <taxon>Mollusca</taxon>
        <taxon>Bivalvia</taxon>
        <taxon>Autobranchia</taxon>
        <taxon>Heteroconchia</taxon>
        <taxon>Euheterodonta</taxon>
        <taxon>Imparidentia</taxon>
        <taxon>Neoheterodontei</taxon>
        <taxon>Myida</taxon>
        <taxon>Dreissenoidea</taxon>
        <taxon>Dreissenidae</taxon>
        <taxon>Dreissena</taxon>
    </lineage>
</organism>
<name>A0A9D4DQJ5_DREPO</name>
<feature type="compositionally biased region" description="Polar residues" evidence="1">
    <location>
        <begin position="61"/>
        <end position="70"/>
    </location>
</feature>
<keyword evidence="3" id="KW-1185">Reference proteome</keyword>
<reference evidence="2" key="1">
    <citation type="journal article" date="2019" name="bioRxiv">
        <title>The Genome of the Zebra Mussel, Dreissena polymorpha: A Resource for Invasive Species Research.</title>
        <authorList>
            <person name="McCartney M.A."/>
            <person name="Auch B."/>
            <person name="Kono T."/>
            <person name="Mallez S."/>
            <person name="Zhang Y."/>
            <person name="Obille A."/>
            <person name="Becker A."/>
            <person name="Abrahante J.E."/>
            <person name="Garbe J."/>
            <person name="Badalamenti J.P."/>
            <person name="Herman A."/>
            <person name="Mangelson H."/>
            <person name="Liachko I."/>
            <person name="Sullivan S."/>
            <person name="Sone E.D."/>
            <person name="Koren S."/>
            <person name="Silverstein K.A.T."/>
            <person name="Beckman K.B."/>
            <person name="Gohl D.M."/>
        </authorList>
    </citation>
    <scope>NUCLEOTIDE SEQUENCE</scope>
    <source>
        <strain evidence="2">Duluth1</strain>
        <tissue evidence="2">Whole animal</tissue>
    </source>
</reference>
<reference evidence="2" key="2">
    <citation type="submission" date="2020-11" db="EMBL/GenBank/DDBJ databases">
        <authorList>
            <person name="McCartney M.A."/>
            <person name="Auch B."/>
            <person name="Kono T."/>
            <person name="Mallez S."/>
            <person name="Becker A."/>
            <person name="Gohl D.M."/>
            <person name="Silverstein K.A.T."/>
            <person name="Koren S."/>
            <person name="Bechman K.B."/>
            <person name="Herman A."/>
            <person name="Abrahante J.E."/>
            <person name="Garbe J."/>
        </authorList>
    </citation>
    <scope>NUCLEOTIDE SEQUENCE</scope>
    <source>
        <strain evidence="2">Duluth1</strain>
        <tissue evidence="2">Whole animal</tissue>
    </source>
</reference>
<feature type="region of interest" description="Disordered" evidence="1">
    <location>
        <begin position="51"/>
        <end position="70"/>
    </location>
</feature>
<sequence>MQGSFGVTGTNCFDPYSWGRRGTGRWRARPYGRGTYGSNRQAAVTEYGQFGHRHDFKQKKSSTAAPQAPN</sequence>
<evidence type="ECO:0000313" key="3">
    <source>
        <dbReference type="Proteomes" id="UP000828390"/>
    </source>
</evidence>